<dbReference type="GO" id="GO:0006355">
    <property type="term" value="P:regulation of DNA-templated transcription"/>
    <property type="evidence" value="ECO:0007669"/>
    <property type="project" value="InterPro"/>
</dbReference>
<accession>A0A2P2EAI7</accession>
<dbReference type="InterPro" id="IPR039420">
    <property type="entry name" value="WalR-like"/>
</dbReference>
<dbReference type="GO" id="GO:0000156">
    <property type="term" value="F:phosphorelay response regulator activity"/>
    <property type="evidence" value="ECO:0007669"/>
    <property type="project" value="TreeGrafter"/>
</dbReference>
<evidence type="ECO:0000256" key="4">
    <source>
        <dbReference type="ARBA" id="ARBA00023125"/>
    </source>
</evidence>
<dbReference type="InterPro" id="IPR001789">
    <property type="entry name" value="Sig_transdc_resp-reg_receiver"/>
</dbReference>
<dbReference type="SUPFAM" id="SSF46894">
    <property type="entry name" value="C-terminal effector domain of the bipartite response regulators"/>
    <property type="match status" value="1"/>
</dbReference>
<dbReference type="GO" id="GO:0005829">
    <property type="term" value="C:cytosol"/>
    <property type="evidence" value="ECO:0007669"/>
    <property type="project" value="TreeGrafter"/>
</dbReference>
<feature type="domain" description="Response regulatory" evidence="8">
    <location>
        <begin position="12"/>
        <end position="125"/>
    </location>
</feature>
<feature type="modified residue" description="4-aspartylphosphate" evidence="6">
    <location>
        <position position="61"/>
    </location>
</feature>
<evidence type="ECO:0000256" key="5">
    <source>
        <dbReference type="ARBA" id="ARBA00023163"/>
    </source>
</evidence>
<keyword evidence="5" id="KW-0804">Transcription</keyword>
<evidence type="ECO:0000256" key="2">
    <source>
        <dbReference type="ARBA" id="ARBA00023012"/>
    </source>
</evidence>
<protein>
    <submittedName>
        <fullName evidence="10">Transcriptional regulatory protein OmpR</fullName>
    </submittedName>
</protein>
<dbReference type="InterPro" id="IPR011006">
    <property type="entry name" value="CheY-like_superfamily"/>
</dbReference>
<dbReference type="PROSITE" id="PS51755">
    <property type="entry name" value="OMPR_PHOB"/>
    <property type="match status" value="1"/>
</dbReference>
<dbReference type="GO" id="GO:0000976">
    <property type="term" value="F:transcription cis-regulatory region binding"/>
    <property type="evidence" value="ECO:0007669"/>
    <property type="project" value="TreeGrafter"/>
</dbReference>
<dbReference type="SMART" id="SM00448">
    <property type="entry name" value="REC"/>
    <property type="match status" value="1"/>
</dbReference>
<proteinExistence type="predicted"/>
<evidence type="ECO:0000259" key="9">
    <source>
        <dbReference type="PROSITE" id="PS51755"/>
    </source>
</evidence>
<reference evidence="10 11" key="1">
    <citation type="journal article" date="2018" name="Genome Announc.">
        <title>Draft Genome Sequence of "Candidatus Phycosocius bacilliformis," an Alphaproteobacterial Ectosymbiont of the Hydrocarbon-Producing Green Alga Botryococcus braunii.</title>
        <authorList>
            <person name="Tanabe Y."/>
            <person name="Yamaguchi H."/>
            <person name="Watanabe M.M."/>
        </authorList>
    </citation>
    <scope>NUCLEOTIDE SEQUENCE [LARGE SCALE GENOMIC DNA]</scope>
    <source>
        <strain evidence="10 11">BOTRYCO-2</strain>
    </source>
</reference>
<evidence type="ECO:0000256" key="7">
    <source>
        <dbReference type="PROSITE-ProRule" id="PRU01091"/>
    </source>
</evidence>
<evidence type="ECO:0000256" key="3">
    <source>
        <dbReference type="ARBA" id="ARBA00023015"/>
    </source>
</evidence>
<gene>
    <name evidence="10" type="primary">ompR_1</name>
    <name evidence="10" type="ORF">PbB2_01762</name>
</gene>
<dbReference type="RefSeq" id="WP_108984965.1">
    <property type="nucleotide sequence ID" value="NZ_BFBR01000005.1"/>
</dbReference>
<dbReference type="InterPro" id="IPR001867">
    <property type="entry name" value="OmpR/PhoB-type_DNA-bd"/>
</dbReference>
<dbReference type="Proteomes" id="UP000245086">
    <property type="component" value="Unassembled WGS sequence"/>
</dbReference>
<evidence type="ECO:0000313" key="11">
    <source>
        <dbReference type="Proteomes" id="UP000245086"/>
    </source>
</evidence>
<evidence type="ECO:0000313" key="10">
    <source>
        <dbReference type="EMBL" id="GBF58091.1"/>
    </source>
</evidence>
<evidence type="ECO:0000259" key="8">
    <source>
        <dbReference type="PROSITE" id="PS50110"/>
    </source>
</evidence>
<dbReference type="PANTHER" id="PTHR48111">
    <property type="entry name" value="REGULATOR OF RPOS"/>
    <property type="match status" value="1"/>
</dbReference>
<dbReference type="Pfam" id="PF00486">
    <property type="entry name" value="Trans_reg_C"/>
    <property type="match status" value="1"/>
</dbReference>
<evidence type="ECO:0000256" key="6">
    <source>
        <dbReference type="PROSITE-ProRule" id="PRU00169"/>
    </source>
</evidence>
<dbReference type="PANTHER" id="PTHR48111:SF4">
    <property type="entry name" value="DNA-BINDING DUAL TRANSCRIPTIONAL REGULATOR OMPR"/>
    <property type="match status" value="1"/>
</dbReference>
<dbReference type="InterPro" id="IPR036388">
    <property type="entry name" value="WH-like_DNA-bd_sf"/>
</dbReference>
<feature type="DNA-binding region" description="OmpR/PhoB-type" evidence="7">
    <location>
        <begin position="134"/>
        <end position="229"/>
    </location>
</feature>
<dbReference type="Gene3D" id="3.40.50.2300">
    <property type="match status" value="1"/>
</dbReference>
<dbReference type="Pfam" id="PF00072">
    <property type="entry name" value="Response_reg"/>
    <property type="match status" value="1"/>
</dbReference>
<dbReference type="PROSITE" id="PS50110">
    <property type="entry name" value="RESPONSE_REGULATORY"/>
    <property type="match status" value="1"/>
</dbReference>
<dbReference type="AlphaFoldDB" id="A0A2P2EAI7"/>
<feature type="domain" description="OmpR/PhoB-type" evidence="9">
    <location>
        <begin position="134"/>
        <end position="229"/>
    </location>
</feature>
<sequence length="231" mass="25319">MTPVPTPDNPAHLLVVDDDDRIRSLLKRYLSGLGYSVTMAADAASARKLMDALTFDLIVLDVMMPGEDGVALTRSLRGERDTPIILLTALGDPSHRIEGLAAGADDYLAKPFEPEELALRVAAILKRARPAPAADVLHLGAASWSTSRDELRRDGVLIRLTDAERDLLRAFAARPGATITREELARKAGVSVDRSIDVQVTRLRRKLEDDPAQPHYLQTVRGLGYRLMHDA</sequence>
<keyword evidence="3" id="KW-0805">Transcription regulation</keyword>
<dbReference type="InterPro" id="IPR016032">
    <property type="entry name" value="Sig_transdc_resp-reg_C-effctor"/>
</dbReference>
<comment type="caution">
    <text evidence="10">The sequence shown here is derived from an EMBL/GenBank/DDBJ whole genome shotgun (WGS) entry which is preliminary data.</text>
</comment>
<dbReference type="OrthoDB" id="9784252at2"/>
<dbReference type="SUPFAM" id="SSF52172">
    <property type="entry name" value="CheY-like"/>
    <property type="match status" value="1"/>
</dbReference>
<dbReference type="CDD" id="cd00383">
    <property type="entry name" value="trans_reg_C"/>
    <property type="match status" value="1"/>
</dbReference>
<dbReference type="EMBL" id="BFBR01000005">
    <property type="protein sequence ID" value="GBF58091.1"/>
    <property type="molecule type" value="Genomic_DNA"/>
</dbReference>
<dbReference type="GO" id="GO:0032993">
    <property type="term" value="C:protein-DNA complex"/>
    <property type="evidence" value="ECO:0007669"/>
    <property type="project" value="TreeGrafter"/>
</dbReference>
<evidence type="ECO:0000256" key="1">
    <source>
        <dbReference type="ARBA" id="ARBA00022553"/>
    </source>
</evidence>
<organism evidence="10 11">
    <name type="scientific">Candidatus Phycosocius bacilliformis</name>
    <dbReference type="NCBI Taxonomy" id="1445552"/>
    <lineage>
        <taxon>Bacteria</taxon>
        <taxon>Pseudomonadati</taxon>
        <taxon>Pseudomonadota</taxon>
        <taxon>Alphaproteobacteria</taxon>
        <taxon>Caulobacterales</taxon>
        <taxon>Caulobacterales incertae sedis</taxon>
        <taxon>Candidatus Phycosocius</taxon>
    </lineage>
</organism>
<keyword evidence="11" id="KW-1185">Reference proteome</keyword>
<name>A0A2P2EAI7_9PROT</name>
<keyword evidence="1 6" id="KW-0597">Phosphoprotein</keyword>
<keyword evidence="4 7" id="KW-0238">DNA-binding</keyword>
<dbReference type="Gene3D" id="1.10.10.10">
    <property type="entry name" value="Winged helix-like DNA-binding domain superfamily/Winged helix DNA-binding domain"/>
    <property type="match status" value="1"/>
</dbReference>
<dbReference type="CDD" id="cd17574">
    <property type="entry name" value="REC_OmpR"/>
    <property type="match status" value="1"/>
</dbReference>
<dbReference type="SMART" id="SM00862">
    <property type="entry name" value="Trans_reg_C"/>
    <property type="match status" value="1"/>
</dbReference>
<keyword evidence="2" id="KW-0902">Two-component regulatory system</keyword>
<dbReference type="FunFam" id="3.40.50.2300:FF:000001">
    <property type="entry name" value="DNA-binding response regulator PhoB"/>
    <property type="match status" value="1"/>
</dbReference>